<dbReference type="InterPro" id="IPR041380">
    <property type="entry name" value="Acetyltransf_17"/>
</dbReference>
<dbReference type="RefSeq" id="WP_129891422.1">
    <property type="nucleotide sequence ID" value="NZ_CP035758.1"/>
</dbReference>
<keyword evidence="2" id="KW-0808">Transferase</keyword>
<dbReference type="InterPro" id="IPR016181">
    <property type="entry name" value="Acyl_CoA_acyltransferase"/>
</dbReference>
<dbReference type="Pfam" id="PF17668">
    <property type="entry name" value="Acetyltransf_17"/>
    <property type="match status" value="1"/>
</dbReference>
<dbReference type="GO" id="GO:0034069">
    <property type="term" value="F:aminoglycoside N-acetyltransferase activity"/>
    <property type="evidence" value="ECO:0007669"/>
    <property type="project" value="TreeGrafter"/>
</dbReference>
<dbReference type="InterPro" id="IPR000182">
    <property type="entry name" value="GNAT_dom"/>
</dbReference>
<dbReference type="EMBL" id="CP035758">
    <property type="protein sequence ID" value="QBD80358.1"/>
    <property type="molecule type" value="Genomic_DNA"/>
</dbReference>
<sequence length="390" mass="44322">MSDLSIRQLQEADFLEIPRFLIAYSFRTTPPLPSDEEWRKTLAYFDGAASFVGFLDKQPVVHVAYGHMTQNIRGKLYPCAGVWGVSTHPRARRKGYAREVLLHTFAHMHKEGIPVSTLYAFRESFYQRLGYTTFPQSRQARFATEGLLPLLKKELEGEVELTDIKSGSQAFRAYLRQQQGRIHGMALFNEKLKEQAHAQNHSWLAIARVKGETKGMMLYGIKENQPMEVSQFYYDDSAGKYLLLEWLARHADQITKIEMKVRPDEYPETWLADINVTTTSVEAPLGRVIDVASLSGMQVGTGSFATRVVDPHCPWNEDCYRFESQDGLLQVSRCAEADCTLSIQAISALIYGTHDPESFAIRGWGNPSAELQSTLRSMFPPLLPYLYETF</sequence>
<dbReference type="GO" id="GO:0030649">
    <property type="term" value="P:aminoglycoside antibiotic catabolic process"/>
    <property type="evidence" value="ECO:0007669"/>
    <property type="project" value="TreeGrafter"/>
</dbReference>
<dbReference type="Pfam" id="PF13527">
    <property type="entry name" value="Acetyltransf_9"/>
    <property type="match status" value="1"/>
</dbReference>
<dbReference type="CDD" id="cd04301">
    <property type="entry name" value="NAT_SF"/>
    <property type="match status" value="1"/>
</dbReference>
<feature type="domain" description="N-acetyltransferase" evidence="1">
    <location>
        <begin position="4"/>
        <end position="154"/>
    </location>
</feature>
<dbReference type="PROSITE" id="PS51186">
    <property type="entry name" value="GNAT"/>
    <property type="match status" value="1"/>
</dbReference>
<proteinExistence type="predicted"/>
<name>A0A4P6JX86_KTERU</name>
<dbReference type="SUPFAM" id="SSF55718">
    <property type="entry name" value="SCP-like"/>
    <property type="match status" value="1"/>
</dbReference>
<dbReference type="Proteomes" id="UP000290365">
    <property type="component" value="Chromosome"/>
</dbReference>
<dbReference type="OrthoDB" id="9768284at2"/>
<organism evidence="2 3">
    <name type="scientific">Ktedonosporobacter rubrisoli</name>
    <dbReference type="NCBI Taxonomy" id="2509675"/>
    <lineage>
        <taxon>Bacteria</taxon>
        <taxon>Bacillati</taxon>
        <taxon>Chloroflexota</taxon>
        <taxon>Ktedonobacteria</taxon>
        <taxon>Ktedonobacterales</taxon>
        <taxon>Ktedonosporobacteraceae</taxon>
        <taxon>Ktedonosporobacter</taxon>
    </lineage>
</organism>
<gene>
    <name evidence="2" type="ORF">EPA93_32060</name>
</gene>
<evidence type="ECO:0000313" key="3">
    <source>
        <dbReference type="Proteomes" id="UP000290365"/>
    </source>
</evidence>
<protein>
    <submittedName>
        <fullName evidence="2">GNAT family N-acetyltransferase</fullName>
    </submittedName>
</protein>
<dbReference type="InterPro" id="IPR051554">
    <property type="entry name" value="Acetyltransferase_Eis"/>
</dbReference>
<dbReference type="Gene3D" id="3.40.630.30">
    <property type="match status" value="2"/>
</dbReference>
<dbReference type="KEGG" id="kbs:EPA93_32060"/>
<dbReference type="Pfam" id="PF13530">
    <property type="entry name" value="SCP2_2"/>
    <property type="match status" value="1"/>
</dbReference>
<dbReference type="InterPro" id="IPR025559">
    <property type="entry name" value="Eis_dom"/>
</dbReference>
<accession>A0A4P6JX86</accession>
<evidence type="ECO:0000313" key="2">
    <source>
        <dbReference type="EMBL" id="QBD80358.1"/>
    </source>
</evidence>
<keyword evidence="3" id="KW-1185">Reference proteome</keyword>
<dbReference type="Gene3D" id="3.30.1050.10">
    <property type="entry name" value="SCP2 sterol-binding domain"/>
    <property type="match status" value="1"/>
</dbReference>
<dbReference type="PANTHER" id="PTHR37817:SF1">
    <property type="entry name" value="N-ACETYLTRANSFERASE EIS"/>
    <property type="match status" value="1"/>
</dbReference>
<dbReference type="AlphaFoldDB" id="A0A4P6JX86"/>
<evidence type="ECO:0000259" key="1">
    <source>
        <dbReference type="PROSITE" id="PS51186"/>
    </source>
</evidence>
<dbReference type="PANTHER" id="PTHR37817">
    <property type="entry name" value="N-ACETYLTRANSFERASE EIS"/>
    <property type="match status" value="1"/>
</dbReference>
<reference evidence="2 3" key="1">
    <citation type="submission" date="2019-01" db="EMBL/GenBank/DDBJ databases">
        <title>Ktedonosporobacter rubrisoli SCAWS-G2.</title>
        <authorList>
            <person name="Huang Y."/>
            <person name="Yan B."/>
        </authorList>
    </citation>
    <scope>NUCLEOTIDE SEQUENCE [LARGE SCALE GENOMIC DNA]</scope>
    <source>
        <strain evidence="2 3">SCAWS-G2</strain>
    </source>
</reference>
<dbReference type="InterPro" id="IPR036527">
    <property type="entry name" value="SCP2_sterol-bd_dom_sf"/>
</dbReference>
<dbReference type="SUPFAM" id="SSF55729">
    <property type="entry name" value="Acyl-CoA N-acyltransferases (Nat)"/>
    <property type="match status" value="1"/>
</dbReference>